<evidence type="ECO:0000256" key="2">
    <source>
        <dbReference type="ARBA" id="ARBA00022490"/>
    </source>
</evidence>
<keyword evidence="2" id="KW-0963">Cytoplasm</keyword>
<protein>
    <recommendedName>
        <fullName evidence="4">Malonate decarboxylase acyl carrier protein</fullName>
    </recommendedName>
</protein>
<comment type="PTM">
    <text evidence="5">Covalently binds the prosthetic group of malonate decarboxylase.</text>
</comment>
<gene>
    <name evidence="6" type="ORF">HDF15_001409</name>
</gene>
<dbReference type="AlphaFoldDB" id="A0A7W7ZN73"/>
<evidence type="ECO:0000256" key="1">
    <source>
        <dbReference type="ARBA" id="ARBA00004496"/>
    </source>
</evidence>
<evidence type="ECO:0000256" key="5">
    <source>
        <dbReference type="PIRSR" id="PIRSR609662-50"/>
    </source>
</evidence>
<organism evidence="6 7">
    <name type="scientific">Granulicella mallensis</name>
    <dbReference type="NCBI Taxonomy" id="940614"/>
    <lineage>
        <taxon>Bacteria</taxon>
        <taxon>Pseudomonadati</taxon>
        <taxon>Acidobacteriota</taxon>
        <taxon>Terriglobia</taxon>
        <taxon>Terriglobales</taxon>
        <taxon>Acidobacteriaceae</taxon>
        <taxon>Granulicella</taxon>
    </lineage>
</organism>
<dbReference type="InterPro" id="IPR023439">
    <property type="entry name" value="Mal_deCO2ase/Cit_lyase_ACP"/>
</dbReference>
<evidence type="ECO:0000313" key="6">
    <source>
        <dbReference type="EMBL" id="MBB5063069.1"/>
    </source>
</evidence>
<dbReference type="NCBIfam" id="TIGR03130">
    <property type="entry name" value="malonate_delta"/>
    <property type="match status" value="1"/>
</dbReference>
<proteinExistence type="inferred from homology"/>
<dbReference type="NCBIfam" id="NF002293">
    <property type="entry name" value="PRK01220.1"/>
    <property type="match status" value="1"/>
</dbReference>
<dbReference type="Proteomes" id="UP000584867">
    <property type="component" value="Unassembled WGS sequence"/>
</dbReference>
<evidence type="ECO:0000256" key="3">
    <source>
        <dbReference type="ARBA" id="ARBA00022553"/>
    </source>
</evidence>
<comment type="caution">
    <text evidence="6">The sequence shown here is derived from an EMBL/GenBank/DDBJ whole genome shotgun (WGS) entry which is preliminary data.</text>
</comment>
<keyword evidence="3 5" id="KW-0597">Phosphoprotein</keyword>
<feature type="modified residue" description="O-(phosphoribosyl dephospho-coenzyme A)serine" evidence="5">
    <location>
        <position position="26"/>
    </location>
</feature>
<dbReference type="RefSeq" id="WP_184253946.1">
    <property type="nucleotide sequence ID" value="NZ_JACHIO010000005.1"/>
</dbReference>
<dbReference type="GO" id="GO:0005737">
    <property type="term" value="C:cytoplasm"/>
    <property type="evidence" value="ECO:0007669"/>
    <property type="project" value="UniProtKB-SubCell"/>
</dbReference>
<evidence type="ECO:0000256" key="4">
    <source>
        <dbReference type="NCBIfam" id="TIGR03130"/>
    </source>
</evidence>
<dbReference type="InterPro" id="IPR009662">
    <property type="entry name" value="Malonate_deCO2ase_dsu"/>
</dbReference>
<comment type="subcellular location">
    <subcellularLocation>
        <location evidence="1">Cytoplasm</location>
    </subcellularLocation>
</comment>
<dbReference type="Pfam" id="PF06857">
    <property type="entry name" value="ACP"/>
    <property type="match status" value="1"/>
</dbReference>
<dbReference type="HAMAP" id="MF_00710">
    <property type="entry name" value="Malonate_deCO2ase_dsu"/>
    <property type="match status" value="1"/>
</dbReference>
<dbReference type="EMBL" id="JACHIO010000005">
    <property type="protein sequence ID" value="MBB5063069.1"/>
    <property type="molecule type" value="Genomic_DNA"/>
</dbReference>
<sequence>MEQLKFDYPSANRRVSKKAHVGVVGSGDMEVLMEPAETGSAHVSIQTSVNGFGSSWKAVLDRFFARFDGAVRIHINDAGATPGSVMLRLEQAVEVIEQ</sequence>
<reference evidence="6 7" key="1">
    <citation type="submission" date="2020-08" db="EMBL/GenBank/DDBJ databases">
        <title>Genomic Encyclopedia of Type Strains, Phase IV (KMG-V): Genome sequencing to study the core and pangenomes of soil and plant-associated prokaryotes.</title>
        <authorList>
            <person name="Whitman W."/>
        </authorList>
    </citation>
    <scope>NUCLEOTIDE SEQUENCE [LARGE SCALE GENOMIC DNA]</scope>
    <source>
        <strain evidence="6 7">X5P3</strain>
    </source>
</reference>
<accession>A0A7W7ZN73</accession>
<evidence type="ECO:0000313" key="7">
    <source>
        <dbReference type="Proteomes" id="UP000584867"/>
    </source>
</evidence>
<name>A0A7W7ZN73_9BACT</name>